<protein>
    <submittedName>
        <fullName evidence="1">Uncharacterized protein</fullName>
    </submittedName>
</protein>
<dbReference type="KEGG" id="stur:STURON_00423"/>
<gene>
    <name evidence="1" type="ORF">STURON_00423</name>
</gene>
<reference evidence="1 2" key="1">
    <citation type="journal article" date="2015" name="Genome Announc.">
        <title>Complete Genome Sequence of Spiroplasma turonicum Strain Tab4cT, a Parasite of a Horse Fly, Haematopota sp. (Diptera: Tabanidae).</title>
        <authorList>
            <person name="Davis R.E."/>
            <person name="Shao J."/>
            <person name="Zhao Y."/>
            <person name="Gasparich G.E."/>
            <person name="Gaynor B.J."/>
            <person name="Donofrio N."/>
        </authorList>
    </citation>
    <scope>NUCLEOTIDE SEQUENCE [LARGE SCALE GENOMIC DNA]</scope>
    <source>
        <strain evidence="1 2">Tab4c</strain>
    </source>
</reference>
<dbReference type="OrthoDB" id="9985667at2"/>
<keyword evidence="2" id="KW-1185">Reference proteome</keyword>
<evidence type="ECO:0000313" key="1">
    <source>
        <dbReference type="EMBL" id="AKU79669.1"/>
    </source>
</evidence>
<name>A0A0K1P663_9MOLU</name>
<dbReference type="PATRIC" id="fig|216946.3.peg.423"/>
<dbReference type="EMBL" id="CP012328">
    <property type="protein sequence ID" value="AKU79669.1"/>
    <property type="molecule type" value="Genomic_DNA"/>
</dbReference>
<proteinExistence type="predicted"/>
<dbReference type="AlphaFoldDB" id="A0A0K1P663"/>
<sequence>MRKTLIVVASLQLTAVSATIVSGFISIGSQSIRNVEDYVKVKNLGDIDLNNSSLTPNLDLVLSYVNNLNDTNFKSTEFSMEDKTDSFQNLAMDEKKLTISALDGSKYSGSFEVDFTLSNNRVIDLDQEKDDMGLIKEDSINQPIKLKHYEDMPDLVTIISEMKAVNETKVNDVSSIKNLFYGNLTGKEQQDFINNNFALKDNKKRMNSEKLVYDVTLYATSNSKYFKGEKVINYIAEFEDRISLSQYKADLGDIDLQNKDNRPSLELLVEKINEKNIDKPNLKIEDFNTEDFKNKLLTNDIMNENVNLTPREGSNILKDNQGQTFNYSLLNIKKLEINDEKVTSKSVTYDIDMNYEGRTPSIDQVIESWIKANKGSYIIKNFAKLFNISEKDYSFIDKVNSTVDLTEGYGAGKWSAKCKLIIAKGYNYLVENSEVEFNLVVSKRSKIDLTELYKPEPFEGKLDLGVIDLENKYAKPSQEKLIELFIEKQPEVYEIYKADFKFYSGELYTPSEYIGYRGALLKTQLDPTHPEWTSQNIVGQVNLEYTLINAIKIDLTELIKETDLGTFKVEYNMDVPNDNDLFKKLSERNKDTITNGFAVGEVEFIEKTTTSAIVKAKKDSNFTGQVSIQYKTTTNTTPLSTVIKNGSIGTIDLNGDTRLPNKEQLLTAIRNTNENDQCKKYLQLSDFEIVSQNYHEAKIVGTGKVYTGEADLKYDLIGISLKLYAPSNDLGTIDLEGTNYLPKLETIIKAINKTNNLTGLDEIALKDLIIEEGTQTDSGVYLIPANQTSDKFKNSEHVMFKYKLTNYKKRNIADYISTNSNIGDIDLNYESKLPTKEQIFKNINNVLELNLVPEEFDLITTPTYTTAYIRANSKSQKYYGEASVVYKLRNQKMYPYLNDQIKNKNLGVINLNNKSAYPTLEQLANAITLKNPGINLDASDIMFSTKENSNNKFQSIIDSTEKRFEKGEVTLTYTVVNPKVMELKDDIGNLNIGSINKPYKEITVDDIYKNLKIVNPMTGVEKTDFKIDYIWEDEVIISGTGNYKGRLNLYFNSKSTNTKSLNDIIDLNDSWLTNGAYYTSNLLNSENDIVNYLKTKYNLTKNTDYTISVDKTSIEDKYVFTITGINNYTGKVIITAVKK</sequence>
<organism evidence="1 2">
    <name type="scientific">Spiroplasma turonicum</name>
    <dbReference type="NCBI Taxonomy" id="216946"/>
    <lineage>
        <taxon>Bacteria</taxon>
        <taxon>Bacillati</taxon>
        <taxon>Mycoplasmatota</taxon>
        <taxon>Mollicutes</taxon>
        <taxon>Entomoplasmatales</taxon>
        <taxon>Spiroplasmataceae</taxon>
        <taxon>Spiroplasma</taxon>
    </lineage>
</organism>
<dbReference type="STRING" id="216946.STURO_v1c04210"/>
<accession>A0A0K1P663</accession>
<dbReference type="Proteomes" id="UP000067243">
    <property type="component" value="Chromosome"/>
</dbReference>
<dbReference type="RefSeq" id="WP_075048263.1">
    <property type="nucleotide sequence ID" value="NZ_CP012328.1"/>
</dbReference>
<evidence type="ECO:0000313" key="2">
    <source>
        <dbReference type="Proteomes" id="UP000067243"/>
    </source>
</evidence>